<reference evidence="1 2" key="1">
    <citation type="submission" date="2021-06" db="EMBL/GenBank/DDBJ databases">
        <authorList>
            <person name="Palmer J.M."/>
        </authorList>
    </citation>
    <scope>NUCLEOTIDE SEQUENCE [LARGE SCALE GENOMIC DNA]</scope>
    <source>
        <strain evidence="1 2">MEX-2019</strain>
        <tissue evidence="1">Muscle</tissue>
    </source>
</reference>
<protein>
    <submittedName>
        <fullName evidence="1">Uncharacterized protein</fullName>
    </submittedName>
</protein>
<organism evidence="1 2">
    <name type="scientific">Crenichthys baileyi</name>
    <name type="common">White River springfish</name>
    <dbReference type="NCBI Taxonomy" id="28760"/>
    <lineage>
        <taxon>Eukaryota</taxon>
        <taxon>Metazoa</taxon>
        <taxon>Chordata</taxon>
        <taxon>Craniata</taxon>
        <taxon>Vertebrata</taxon>
        <taxon>Euteleostomi</taxon>
        <taxon>Actinopterygii</taxon>
        <taxon>Neopterygii</taxon>
        <taxon>Teleostei</taxon>
        <taxon>Neoteleostei</taxon>
        <taxon>Acanthomorphata</taxon>
        <taxon>Ovalentaria</taxon>
        <taxon>Atherinomorphae</taxon>
        <taxon>Cyprinodontiformes</taxon>
        <taxon>Goodeidae</taxon>
        <taxon>Crenichthys</taxon>
    </lineage>
</organism>
<gene>
    <name evidence="1" type="ORF">CRENBAI_005428</name>
</gene>
<sequence length="132" mass="14103">MAASSLTCKPALDPSGYLPVQHSSLLKEKQCQVAIFTPVEEISLWQTTTHFRSGQVLQSKAVTADCSLVGSRAHRHIKVLVPAAAMFWLPMAAAVAREPSHTGKDIQGGEFEETSTVNKWLASANLTSGAVA</sequence>
<proteinExistence type="predicted"/>
<dbReference type="Proteomes" id="UP001311232">
    <property type="component" value="Unassembled WGS sequence"/>
</dbReference>
<keyword evidence="2" id="KW-1185">Reference proteome</keyword>
<accession>A0AAV9QQY3</accession>
<comment type="caution">
    <text evidence="1">The sequence shown here is derived from an EMBL/GenBank/DDBJ whole genome shotgun (WGS) entry which is preliminary data.</text>
</comment>
<evidence type="ECO:0000313" key="2">
    <source>
        <dbReference type="Proteomes" id="UP001311232"/>
    </source>
</evidence>
<name>A0AAV9QQY3_9TELE</name>
<evidence type="ECO:0000313" key="1">
    <source>
        <dbReference type="EMBL" id="KAK5598732.1"/>
    </source>
</evidence>
<dbReference type="AlphaFoldDB" id="A0AAV9QQY3"/>
<dbReference type="EMBL" id="JAHHUM010003017">
    <property type="protein sequence ID" value="KAK5598732.1"/>
    <property type="molecule type" value="Genomic_DNA"/>
</dbReference>